<name>X1N182_9ZZZZ</name>
<evidence type="ECO:0000313" key="2">
    <source>
        <dbReference type="EMBL" id="GAI23996.1"/>
    </source>
</evidence>
<feature type="non-terminal residue" evidence="2">
    <location>
        <position position="118"/>
    </location>
</feature>
<dbReference type="AlphaFoldDB" id="X1N182"/>
<dbReference type="EMBL" id="BARV01022786">
    <property type="protein sequence ID" value="GAI23996.1"/>
    <property type="molecule type" value="Genomic_DNA"/>
</dbReference>
<comment type="caution">
    <text evidence="2">The sequence shown here is derived from an EMBL/GenBank/DDBJ whole genome shotgun (WGS) entry which is preliminary data.</text>
</comment>
<reference evidence="2" key="1">
    <citation type="journal article" date="2014" name="Front. Microbiol.">
        <title>High frequency of phylogenetically diverse reductive dehalogenase-homologous genes in deep subseafloor sedimentary metagenomes.</title>
        <authorList>
            <person name="Kawai M."/>
            <person name="Futagami T."/>
            <person name="Toyoda A."/>
            <person name="Takaki Y."/>
            <person name="Nishi S."/>
            <person name="Hori S."/>
            <person name="Arai W."/>
            <person name="Tsubouchi T."/>
            <person name="Morono Y."/>
            <person name="Uchiyama I."/>
            <person name="Ito T."/>
            <person name="Fujiyama A."/>
            <person name="Inagaki F."/>
            <person name="Takami H."/>
        </authorList>
    </citation>
    <scope>NUCLEOTIDE SEQUENCE</scope>
    <source>
        <strain evidence="2">Expedition CK06-06</strain>
    </source>
</reference>
<evidence type="ECO:0000259" key="1">
    <source>
        <dbReference type="Pfam" id="PF01837"/>
    </source>
</evidence>
<dbReference type="InterPro" id="IPR002708">
    <property type="entry name" value="HcyBio"/>
</dbReference>
<organism evidence="2">
    <name type="scientific">marine sediment metagenome</name>
    <dbReference type="NCBI Taxonomy" id="412755"/>
    <lineage>
        <taxon>unclassified sequences</taxon>
        <taxon>metagenomes</taxon>
        <taxon>ecological metagenomes</taxon>
    </lineage>
</organism>
<gene>
    <name evidence="2" type="ORF">S06H3_37493</name>
</gene>
<proteinExistence type="predicted"/>
<sequence length="118" mass="12835">MKTFKEINRKIANKECVVVTAEEIIELIDEKEGKKVCEDVDVVTTGTFGTMCSSGVYLNFGHAEPPIKMLKAWLNGIPAYCGIAAVDVYIGATELDKNLNLGYGGAHVIEDLEGRIQA</sequence>
<accession>X1N182</accession>
<feature type="domain" description="Homocysteine biosynthesis enzyme sulfur-incorporation" evidence="1">
    <location>
        <begin position="17"/>
        <end position="112"/>
    </location>
</feature>
<protein>
    <recommendedName>
        <fullName evidence="1">Homocysteine biosynthesis enzyme sulfur-incorporation domain-containing protein</fullName>
    </recommendedName>
</protein>
<dbReference type="Pfam" id="PF01837">
    <property type="entry name" value="HcyBio"/>
    <property type="match status" value="1"/>
</dbReference>